<name>A0AAJ0MQL2_9PEZI</name>
<evidence type="ECO:0000256" key="3">
    <source>
        <dbReference type="ARBA" id="ARBA00022679"/>
    </source>
</evidence>
<evidence type="ECO:0000256" key="1">
    <source>
        <dbReference type="ARBA" id="ARBA00000900"/>
    </source>
</evidence>
<feature type="region of interest" description="Disordered" evidence="9">
    <location>
        <begin position="209"/>
        <end position="349"/>
    </location>
</feature>
<evidence type="ECO:0000313" key="11">
    <source>
        <dbReference type="EMBL" id="KAK3490572.1"/>
    </source>
</evidence>
<keyword evidence="6" id="KW-0833">Ubl conjugation pathway</keyword>
<keyword evidence="12" id="KW-1185">Reference proteome</keyword>
<comment type="caution">
    <text evidence="11">The sequence shown here is derived from an EMBL/GenBank/DDBJ whole genome shotgun (WGS) entry which is preliminary data.</text>
</comment>
<dbReference type="GO" id="GO:0061630">
    <property type="term" value="F:ubiquitin protein ligase activity"/>
    <property type="evidence" value="ECO:0007669"/>
    <property type="project" value="UniProtKB-EC"/>
</dbReference>
<organism evidence="11 12">
    <name type="scientific">Neurospora hispaniola</name>
    <dbReference type="NCBI Taxonomy" id="588809"/>
    <lineage>
        <taxon>Eukaryota</taxon>
        <taxon>Fungi</taxon>
        <taxon>Dikarya</taxon>
        <taxon>Ascomycota</taxon>
        <taxon>Pezizomycotina</taxon>
        <taxon>Sordariomycetes</taxon>
        <taxon>Sordariomycetidae</taxon>
        <taxon>Sordariales</taxon>
        <taxon>Sordariaceae</taxon>
        <taxon>Neurospora</taxon>
    </lineage>
</organism>
<dbReference type="PANTHER" id="PTHR45969">
    <property type="entry name" value="RING ZINC FINGER PROTEIN-RELATED"/>
    <property type="match status" value="1"/>
</dbReference>
<feature type="compositionally biased region" description="Polar residues" evidence="9">
    <location>
        <begin position="209"/>
        <end position="260"/>
    </location>
</feature>
<evidence type="ECO:0000256" key="5">
    <source>
        <dbReference type="ARBA" id="ARBA00022771"/>
    </source>
</evidence>
<feature type="compositionally biased region" description="Polar residues" evidence="9">
    <location>
        <begin position="105"/>
        <end position="128"/>
    </location>
</feature>
<evidence type="ECO:0000259" key="10">
    <source>
        <dbReference type="PROSITE" id="PS50089"/>
    </source>
</evidence>
<evidence type="ECO:0000313" key="12">
    <source>
        <dbReference type="Proteomes" id="UP001285908"/>
    </source>
</evidence>
<evidence type="ECO:0000256" key="6">
    <source>
        <dbReference type="ARBA" id="ARBA00022786"/>
    </source>
</evidence>
<dbReference type="AlphaFoldDB" id="A0AAJ0MQL2"/>
<feature type="region of interest" description="Disordered" evidence="9">
    <location>
        <begin position="51"/>
        <end position="186"/>
    </location>
</feature>
<dbReference type="Gene3D" id="3.30.40.10">
    <property type="entry name" value="Zinc/RING finger domain, C3HC4 (zinc finger)"/>
    <property type="match status" value="1"/>
</dbReference>
<dbReference type="Proteomes" id="UP001285908">
    <property type="component" value="Unassembled WGS sequence"/>
</dbReference>
<dbReference type="GeneID" id="87870413"/>
<dbReference type="FunFam" id="3.30.40.10:FF:000127">
    <property type="entry name" value="E3 ubiquitin-protein ligase RNF181"/>
    <property type="match status" value="1"/>
</dbReference>
<evidence type="ECO:0000256" key="9">
    <source>
        <dbReference type="SAM" id="MobiDB-lite"/>
    </source>
</evidence>
<comment type="catalytic activity">
    <reaction evidence="1">
        <text>S-ubiquitinyl-[E2 ubiquitin-conjugating enzyme]-L-cysteine + [acceptor protein]-L-lysine = [E2 ubiquitin-conjugating enzyme]-L-cysteine + N(6)-ubiquitinyl-[acceptor protein]-L-lysine.</text>
        <dbReference type="EC" id="2.3.2.27"/>
    </reaction>
</comment>
<dbReference type="SUPFAM" id="SSF57850">
    <property type="entry name" value="RING/U-box"/>
    <property type="match status" value="1"/>
</dbReference>
<reference evidence="11 12" key="1">
    <citation type="journal article" date="2023" name="Mol. Phylogenet. Evol.">
        <title>Genome-scale phylogeny and comparative genomics of the fungal order Sordariales.</title>
        <authorList>
            <person name="Hensen N."/>
            <person name="Bonometti L."/>
            <person name="Westerberg I."/>
            <person name="Brannstrom I.O."/>
            <person name="Guillou S."/>
            <person name="Cros-Aarteil S."/>
            <person name="Calhoun S."/>
            <person name="Haridas S."/>
            <person name="Kuo A."/>
            <person name="Mondo S."/>
            <person name="Pangilinan J."/>
            <person name="Riley R."/>
            <person name="LaButti K."/>
            <person name="Andreopoulos B."/>
            <person name="Lipzen A."/>
            <person name="Chen C."/>
            <person name="Yan M."/>
            <person name="Daum C."/>
            <person name="Ng V."/>
            <person name="Clum A."/>
            <person name="Steindorff A."/>
            <person name="Ohm R.A."/>
            <person name="Martin F."/>
            <person name="Silar P."/>
            <person name="Natvig D.O."/>
            <person name="Lalanne C."/>
            <person name="Gautier V."/>
            <person name="Ament-Velasquez S.L."/>
            <person name="Kruys A."/>
            <person name="Hutchinson M.I."/>
            <person name="Powell A.J."/>
            <person name="Barry K."/>
            <person name="Miller A.N."/>
            <person name="Grigoriev I.V."/>
            <person name="Debuchy R."/>
            <person name="Gladieux P."/>
            <person name="Hiltunen Thoren M."/>
            <person name="Johannesson H."/>
        </authorList>
    </citation>
    <scope>NUCLEOTIDE SEQUENCE [LARGE SCALE GENOMIC DNA]</scope>
    <source>
        <strain evidence="11 12">FGSC 10403</strain>
    </source>
</reference>
<keyword evidence="7" id="KW-0862">Zinc</keyword>
<evidence type="ECO:0000256" key="8">
    <source>
        <dbReference type="PROSITE-ProRule" id="PRU00175"/>
    </source>
</evidence>
<evidence type="ECO:0000256" key="7">
    <source>
        <dbReference type="ARBA" id="ARBA00022833"/>
    </source>
</evidence>
<feature type="compositionally biased region" description="Low complexity" evidence="9">
    <location>
        <begin position="296"/>
        <end position="344"/>
    </location>
</feature>
<keyword evidence="3" id="KW-0808">Transferase</keyword>
<keyword evidence="5 8" id="KW-0863">Zinc-finger</keyword>
<proteinExistence type="predicted"/>
<dbReference type="CDD" id="cd16454">
    <property type="entry name" value="RING-H2_PA-TM-RING"/>
    <property type="match status" value="1"/>
</dbReference>
<feature type="compositionally biased region" description="Polar residues" evidence="9">
    <location>
        <begin position="283"/>
        <end position="295"/>
    </location>
</feature>
<dbReference type="GO" id="GO:0008270">
    <property type="term" value="F:zinc ion binding"/>
    <property type="evidence" value="ECO:0007669"/>
    <property type="project" value="UniProtKB-KW"/>
</dbReference>
<dbReference type="RefSeq" id="XP_062691755.1">
    <property type="nucleotide sequence ID" value="XM_062832791.1"/>
</dbReference>
<feature type="compositionally biased region" description="Basic and acidic residues" evidence="9">
    <location>
        <begin position="528"/>
        <end position="544"/>
    </location>
</feature>
<evidence type="ECO:0000256" key="2">
    <source>
        <dbReference type="ARBA" id="ARBA00012483"/>
    </source>
</evidence>
<dbReference type="GO" id="GO:0016567">
    <property type="term" value="P:protein ubiquitination"/>
    <property type="evidence" value="ECO:0007669"/>
    <property type="project" value="UniProtKB-ARBA"/>
</dbReference>
<dbReference type="EC" id="2.3.2.27" evidence="2"/>
<evidence type="ECO:0000256" key="4">
    <source>
        <dbReference type="ARBA" id="ARBA00022723"/>
    </source>
</evidence>
<dbReference type="PANTHER" id="PTHR45969:SF69">
    <property type="entry name" value="FINGER DOMAIN PROTEIN, PUTATIVE (AFU_ORTHOLOGUE AFUA_3G12190)-RELATED"/>
    <property type="match status" value="1"/>
</dbReference>
<feature type="domain" description="RING-type" evidence="10">
    <location>
        <begin position="437"/>
        <end position="478"/>
    </location>
</feature>
<feature type="compositionally biased region" description="Low complexity" evidence="9">
    <location>
        <begin position="55"/>
        <end position="69"/>
    </location>
</feature>
<feature type="compositionally biased region" description="Polar residues" evidence="9">
    <location>
        <begin position="139"/>
        <end position="186"/>
    </location>
</feature>
<feature type="region of interest" description="Disordered" evidence="9">
    <location>
        <begin position="482"/>
        <end position="550"/>
    </location>
</feature>
<dbReference type="InterPro" id="IPR013083">
    <property type="entry name" value="Znf_RING/FYVE/PHD"/>
</dbReference>
<dbReference type="PROSITE" id="PS50089">
    <property type="entry name" value="ZF_RING_2"/>
    <property type="match status" value="1"/>
</dbReference>
<keyword evidence="4" id="KW-0479">Metal-binding</keyword>
<feature type="compositionally biased region" description="Basic and acidic residues" evidence="9">
    <location>
        <begin position="494"/>
        <end position="509"/>
    </location>
</feature>
<dbReference type="EMBL" id="JAULSX010000005">
    <property type="protein sequence ID" value="KAK3490572.1"/>
    <property type="molecule type" value="Genomic_DNA"/>
</dbReference>
<accession>A0AAJ0MQL2</accession>
<protein>
    <recommendedName>
        <fullName evidence="2">RING-type E3 ubiquitin transferase</fullName>
        <ecNumber evidence="2">2.3.2.27</ecNumber>
    </recommendedName>
</protein>
<dbReference type="InterPro" id="IPR001841">
    <property type="entry name" value="Znf_RING"/>
</dbReference>
<dbReference type="Pfam" id="PF13639">
    <property type="entry name" value="zf-RING_2"/>
    <property type="match status" value="1"/>
</dbReference>
<sequence length="550" mass="59947">MADSIHNESTSTTPSPDQMYCHACHHQWQRQGETLECPACNNATTEIVSNQTSPTTLDTRTTLLTQDRQITPENDPRHFHRRPLPATVEDAPAEDEPQPDYSAAATETESQQPTEVPTSNTETQNVNESNDHNDARPQTEANGTPTTSGNTQTSDETNNRGTQEQTSNASNTEAPRSGSRSTNTQHFDIRFIFPPVTFFTTVISEPLTPRSQQQPAGSQPNGQAQSTEQSNEQPNNQQFNASNTSTNGPTPNGSTASGPSPITFFGLHFFTPRPPHAHTAPASNASSNTNQTEGTAQQQSQSNDEQAQASDQEQPQSSSEQPQASQQQQPQQGPQPATQGQSSPFGSGPVPAGLMNAILSAMFSPLSPLVLGNLNFVNDGVYSQEAFDRIITQLREQHAAQNPGGAPPASQAAIEKLRVKDIDEQMLQGCQDNKTKCVICVDEMTLGDKATLLPCNHFFHGECVTPWLKVHNTCPVCRRSVEVEEAPESKKRKNVAEHEPTGRDGHGIDEAEDEDEQQSAEVAAAIPERQRRPYGPERLRGEVPKRRRLG</sequence>
<gene>
    <name evidence="11" type="ORF">B0T23DRAFT_164834</name>
</gene>
<dbReference type="SMART" id="SM00184">
    <property type="entry name" value="RING"/>
    <property type="match status" value="1"/>
</dbReference>